<dbReference type="InterPro" id="IPR036412">
    <property type="entry name" value="HAD-like_sf"/>
</dbReference>
<evidence type="ECO:0000313" key="1">
    <source>
        <dbReference type="EMBL" id="GMH71254.1"/>
    </source>
</evidence>
<name>A0A9W7E7I9_9STRA</name>
<dbReference type="EMBL" id="BRXZ01001440">
    <property type="protein sequence ID" value="GMH71254.1"/>
    <property type="molecule type" value="Genomic_DNA"/>
</dbReference>
<organism evidence="1 2">
    <name type="scientific">Triparma retinervis</name>
    <dbReference type="NCBI Taxonomy" id="2557542"/>
    <lineage>
        <taxon>Eukaryota</taxon>
        <taxon>Sar</taxon>
        <taxon>Stramenopiles</taxon>
        <taxon>Ochrophyta</taxon>
        <taxon>Bolidophyceae</taxon>
        <taxon>Parmales</taxon>
        <taxon>Triparmaceae</taxon>
        <taxon>Triparma</taxon>
    </lineage>
</organism>
<protein>
    <submittedName>
        <fullName evidence="1">Uncharacterized protein</fullName>
    </submittedName>
</protein>
<dbReference type="OrthoDB" id="10302065at2759"/>
<reference evidence="1" key="1">
    <citation type="submission" date="2022-07" db="EMBL/GenBank/DDBJ databases">
        <title>Genome analysis of Parmales, a sister group of diatoms, reveals the evolutionary specialization of diatoms from phago-mixotrophs to photoautotrophs.</title>
        <authorList>
            <person name="Ban H."/>
            <person name="Sato S."/>
            <person name="Yoshikawa S."/>
            <person name="Kazumasa Y."/>
            <person name="Nakamura Y."/>
            <person name="Ichinomiya M."/>
            <person name="Saitoh K."/>
            <person name="Sato N."/>
            <person name="Blanc-Mathieu R."/>
            <person name="Endo H."/>
            <person name="Kuwata A."/>
            <person name="Ogata H."/>
        </authorList>
    </citation>
    <scope>NUCLEOTIDE SEQUENCE</scope>
</reference>
<sequence>MPMECIPDSVLFSPTGPAVQSSTLPPSSGPKNVVKLFCFDFDLTLAATHLYFELAQKYQPTDAASWIASYKSEYGLRPLEVFGGPSRVALLRSCLSSIKSLGAVSVVVTKGVPACVREALVTAGLGDLFQGVTDFNPKQLAVLALMNGREERLRYDQAVLIDDDQRNFKGEYTRGGLLEGGWTEEMVRLYGTPAVECKEERGWGKEGIGESGYCRVFRVEKEKHGLDEGDMERIINMARDENEGKQCHA</sequence>
<keyword evidence="2" id="KW-1185">Reference proteome</keyword>
<dbReference type="Proteomes" id="UP001165082">
    <property type="component" value="Unassembled WGS sequence"/>
</dbReference>
<dbReference type="SUPFAM" id="SSF56784">
    <property type="entry name" value="HAD-like"/>
    <property type="match status" value="1"/>
</dbReference>
<comment type="caution">
    <text evidence="1">The sequence shown here is derived from an EMBL/GenBank/DDBJ whole genome shotgun (WGS) entry which is preliminary data.</text>
</comment>
<gene>
    <name evidence="1" type="ORF">TrRE_jg4127</name>
</gene>
<dbReference type="AlphaFoldDB" id="A0A9W7E7I9"/>
<accession>A0A9W7E7I9</accession>
<evidence type="ECO:0000313" key="2">
    <source>
        <dbReference type="Proteomes" id="UP001165082"/>
    </source>
</evidence>
<proteinExistence type="predicted"/>